<evidence type="ECO:0000313" key="3">
    <source>
        <dbReference type="Proteomes" id="UP000008808"/>
    </source>
</evidence>
<evidence type="ECO:0000256" key="1">
    <source>
        <dbReference type="SAM" id="MobiDB-lite"/>
    </source>
</evidence>
<dbReference type="KEGG" id="eli:ELI_05735"/>
<dbReference type="STRING" id="314225.ELI_05735"/>
<dbReference type="AlphaFoldDB" id="Q2NAQ2"/>
<keyword evidence="3" id="KW-1185">Reference proteome</keyword>
<evidence type="ECO:0000313" key="2">
    <source>
        <dbReference type="EMBL" id="ABC63239.1"/>
    </source>
</evidence>
<sequence>MHDEVERVARTGDVGSKAAFVAHRGRQALFRQALLERVENLRAPAHRFGKAVRADRHDHEFLDIDRIVGMLAAVDDIHHRDRQHVRGDAADIGPQRHATRSRRSLGDRQAGAEDSIRAKLRLVRRTVEIEHHCIDIALIFGVEAQQRVGDRRVDRIDRPCDALAEITPLIAIAQLDRFMRAGRSARRHRGAPEAAVFEKHVHFDGRIAPAIEDLAGMQVDDGGHGVWLRLLDGSLYVLY</sequence>
<keyword evidence="2" id="KW-0670">Pyruvate</keyword>
<organism evidence="2 3">
    <name type="scientific">Erythrobacter litoralis (strain HTCC2594)</name>
    <dbReference type="NCBI Taxonomy" id="314225"/>
    <lineage>
        <taxon>Bacteria</taxon>
        <taxon>Pseudomonadati</taxon>
        <taxon>Pseudomonadota</taxon>
        <taxon>Alphaproteobacteria</taxon>
        <taxon>Sphingomonadales</taxon>
        <taxon>Erythrobacteraceae</taxon>
        <taxon>Erythrobacter/Porphyrobacter group</taxon>
        <taxon>Erythrobacter</taxon>
    </lineage>
</organism>
<protein>
    <submittedName>
        <fullName evidence="2">Probable phosphopyruvate hydratase</fullName>
    </submittedName>
</protein>
<name>Q2NAQ2_ERYLH</name>
<dbReference type="AntiFam" id="ANF00127">
    <property type="entry name" value="Shadow ORF (opposite eno)"/>
</dbReference>
<gene>
    <name evidence="2" type="ordered locus">ELI_05735</name>
</gene>
<accession>Q2NAQ2</accession>
<dbReference type="eggNOG" id="ENOG5030D1S">
    <property type="taxonomic scope" value="Bacteria"/>
</dbReference>
<feature type="region of interest" description="Disordered" evidence="1">
    <location>
        <begin position="85"/>
        <end position="110"/>
    </location>
</feature>
<dbReference type="EMBL" id="CP000157">
    <property type="protein sequence ID" value="ABC63239.1"/>
    <property type="molecule type" value="Genomic_DNA"/>
</dbReference>
<dbReference type="HOGENOM" id="CLU_1101950_0_0_5"/>
<reference evidence="3" key="1">
    <citation type="journal article" date="2009" name="J. Bacteriol.">
        <title>Complete genome sequence of Erythrobacter litoralis HTCC2594.</title>
        <authorList>
            <person name="Oh H.M."/>
            <person name="Giovannoni S.J."/>
            <person name="Ferriera S."/>
            <person name="Johnson J."/>
            <person name="Cho J.C."/>
        </authorList>
    </citation>
    <scope>NUCLEOTIDE SEQUENCE [LARGE SCALE GENOMIC DNA]</scope>
    <source>
        <strain evidence="3">HTCC2594</strain>
    </source>
</reference>
<proteinExistence type="predicted"/>
<dbReference type="Proteomes" id="UP000008808">
    <property type="component" value="Chromosome"/>
</dbReference>